<organism evidence="2 3">
    <name type="scientific">Streblomastix strix</name>
    <dbReference type="NCBI Taxonomy" id="222440"/>
    <lineage>
        <taxon>Eukaryota</taxon>
        <taxon>Metamonada</taxon>
        <taxon>Preaxostyla</taxon>
        <taxon>Oxymonadida</taxon>
        <taxon>Streblomastigidae</taxon>
        <taxon>Streblomastix</taxon>
    </lineage>
</organism>
<reference evidence="2 3" key="1">
    <citation type="submission" date="2019-03" db="EMBL/GenBank/DDBJ databases">
        <title>Single cell metagenomics reveals metabolic interactions within the superorganism composed of flagellate Streblomastix strix and complex community of Bacteroidetes bacteria on its surface.</title>
        <authorList>
            <person name="Treitli S.C."/>
            <person name="Kolisko M."/>
            <person name="Husnik F."/>
            <person name="Keeling P."/>
            <person name="Hampl V."/>
        </authorList>
    </citation>
    <scope>NUCLEOTIDE SEQUENCE [LARGE SCALE GENOMIC DNA]</scope>
    <source>
        <strain evidence="2">ST1C</strain>
    </source>
</reference>
<evidence type="ECO:0000256" key="1">
    <source>
        <dbReference type="SAM" id="Coils"/>
    </source>
</evidence>
<feature type="coiled-coil region" evidence="1">
    <location>
        <begin position="134"/>
        <end position="225"/>
    </location>
</feature>
<accession>A0A5J4WBQ5</accession>
<comment type="caution">
    <text evidence="2">The sequence shown here is derived from an EMBL/GenBank/DDBJ whole genome shotgun (WGS) entry which is preliminary data.</text>
</comment>
<dbReference type="Proteomes" id="UP000324800">
    <property type="component" value="Unassembled WGS sequence"/>
</dbReference>
<dbReference type="EMBL" id="SNRW01002694">
    <property type="protein sequence ID" value="KAA6391995.1"/>
    <property type="molecule type" value="Genomic_DNA"/>
</dbReference>
<protein>
    <submittedName>
        <fullName evidence="2">Uncharacterized protein</fullName>
    </submittedName>
</protein>
<evidence type="ECO:0000313" key="3">
    <source>
        <dbReference type="Proteomes" id="UP000324800"/>
    </source>
</evidence>
<gene>
    <name evidence="2" type="ORF">EZS28_012476</name>
</gene>
<evidence type="ECO:0000313" key="2">
    <source>
        <dbReference type="EMBL" id="KAA6391995.1"/>
    </source>
</evidence>
<sequence>MRKELIKENSTLIKQKDDLANFLRRKIKELEDREEEIKRDGISKERISIGIPGVEKSHLVNHIKSLQVEKAKKEDEIKQQKLKLEKQNILIEEGQEIRKKALQNASTKLNKVTKELIDDTADQDEQEQRLVEKCSELKIDNQELQYHLEDLQQMLESSNQNLAIHSEINHRNNHKIANQAKIIEQFNNRIKKMKDELERDKRNLNKRLELEFNDQYSEVNETEIEQRNKRQFEQNNNPKLISTISPVRNNKELKDINRTQSSQDIFRRENIQGNIIREGVDQIIDDNEGSRIRAQTSFEMRPQFLRKREGHGCGPGSISRLTQFQMYLTEHENLVKERASQLGHTNSRQILYMQQLQKEVMNTRKKEKEKEDEDRVKQLIQDRDKAKAVDGVIVSGEENKDKYLFDHLAQRDFILGPNALDKEKQFIATKLSTGEKQREEEMKIQENDQNKANRQYLMQKERQQMPEETIAAIYKPFTKQRGKYEYIPLSWPDKLHVLHILFSKLNAIENLQK</sequence>
<keyword evidence="1" id="KW-0175">Coiled coil</keyword>
<name>A0A5J4WBQ5_9EUKA</name>
<dbReference type="AlphaFoldDB" id="A0A5J4WBQ5"/>
<proteinExistence type="predicted"/>
<feature type="coiled-coil region" evidence="1">
    <location>
        <begin position="13"/>
        <end position="90"/>
    </location>
</feature>